<feature type="region of interest" description="Disordered" evidence="1">
    <location>
        <begin position="144"/>
        <end position="246"/>
    </location>
</feature>
<dbReference type="AlphaFoldDB" id="A0A1Y2A9Y2"/>
<feature type="compositionally biased region" description="Polar residues" evidence="1">
    <location>
        <begin position="144"/>
        <end position="198"/>
    </location>
</feature>
<evidence type="ECO:0000313" key="2">
    <source>
        <dbReference type="EMBL" id="ORY19306.1"/>
    </source>
</evidence>
<evidence type="ECO:0000256" key="1">
    <source>
        <dbReference type="SAM" id="MobiDB-lite"/>
    </source>
</evidence>
<proteinExistence type="predicted"/>
<evidence type="ECO:0000313" key="3">
    <source>
        <dbReference type="Proteomes" id="UP000193144"/>
    </source>
</evidence>
<accession>A0A1Y2A9Y2</accession>
<sequence>MEFVHPIPPYYLEILNDYELDAVRVCTSKSQVKIVRPFAATNRNATLTRIEDLYDRGQLIDIQSLLLADEEAERREEETTKAEPEVPRARANENGKDFEVMKAQNLEASDKIRGVKTSLSKLFAPDSPLVTLLNHPILSPTQPYDSQSVADLASHATTSASQSGTPGSRSNHSSQSYHTAGPSARNSTTTKRQRSTGSEQDKSRKTKYTKRKRPVRGEDHGMPWSDEEPWHFVSGDAEDTHATRTV</sequence>
<dbReference type="EMBL" id="MCFA01000003">
    <property type="protein sequence ID" value="ORY19306.1"/>
    <property type="molecule type" value="Genomic_DNA"/>
</dbReference>
<name>A0A1Y2A9Y2_9PLEO</name>
<feature type="compositionally biased region" description="Basic residues" evidence="1">
    <location>
        <begin position="204"/>
        <end position="214"/>
    </location>
</feature>
<keyword evidence="3" id="KW-1185">Reference proteome</keyword>
<feature type="region of interest" description="Disordered" evidence="1">
    <location>
        <begin position="73"/>
        <end position="93"/>
    </location>
</feature>
<protein>
    <submittedName>
        <fullName evidence="2">Uncharacterized protein</fullName>
    </submittedName>
</protein>
<gene>
    <name evidence="2" type="ORF">BCR34DRAFT_582466</name>
</gene>
<dbReference type="Proteomes" id="UP000193144">
    <property type="component" value="Unassembled WGS sequence"/>
</dbReference>
<comment type="caution">
    <text evidence="2">The sequence shown here is derived from an EMBL/GenBank/DDBJ whole genome shotgun (WGS) entry which is preliminary data.</text>
</comment>
<organism evidence="2 3">
    <name type="scientific">Clohesyomyces aquaticus</name>
    <dbReference type="NCBI Taxonomy" id="1231657"/>
    <lineage>
        <taxon>Eukaryota</taxon>
        <taxon>Fungi</taxon>
        <taxon>Dikarya</taxon>
        <taxon>Ascomycota</taxon>
        <taxon>Pezizomycotina</taxon>
        <taxon>Dothideomycetes</taxon>
        <taxon>Pleosporomycetidae</taxon>
        <taxon>Pleosporales</taxon>
        <taxon>Lindgomycetaceae</taxon>
        <taxon>Clohesyomyces</taxon>
    </lineage>
</organism>
<reference evidence="2 3" key="1">
    <citation type="submission" date="2016-07" db="EMBL/GenBank/DDBJ databases">
        <title>Pervasive Adenine N6-methylation of Active Genes in Fungi.</title>
        <authorList>
            <consortium name="DOE Joint Genome Institute"/>
            <person name="Mondo S.J."/>
            <person name="Dannebaum R.O."/>
            <person name="Kuo R.C."/>
            <person name="Labutti K."/>
            <person name="Haridas S."/>
            <person name="Kuo A."/>
            <person name="Salamov A."/>
            <person name="Ahrendt S.R."/>
            <person name="Lipzen A."/>
            <person name="Sullivan W."/>
            <person name="Andreopoulos W.B."/>
            <person name="Clum A."/>
            <person name="Lindquist E."/>
            <person name="Daum C."/>
            <person name="Ramamoorthy G.K."/>
            <person name="Gryganskyi A."/>
            <person name="Culley D."/>
            <person name="Magnuson J.K."/>
            <person name="James T.Y."/>
            <person name="O'Malley M.A."/>
            <person name="Stajich J.E."/>
            <person name="Spatafora J.W."/>
            <person name="Visel A."/>
            <person name="Grigoriev I.V."/>
        </authorList>
    </citation>
    <scope>NUCLEOTIDE SEQUENCE [LARGE SCALE GENOMIC DNA]</scope>
    <source>
        <strain evidence="2 3">CBS 115471</strain>
    </source>
</reference>